<keyword evidence="1" id="KW-0472">Membrane</keyword>
<evidence type="ECO:0000256" key="1">
    <source>
        <dbReference type="SAM" id="Phobius"/>
    </source>
</evidence>
<evidence type="ECO:0000313" key="3">
    <source>
        <dbReference type="EMBL" id="MCC4233898.1"/>
    </source>
</evidence>
<evidence type="ECO:0000313" key="4">
    <source>
        <dbReference type="Proteomes" id="UP001198830"/>
    </source>
</evidence>
<keyword evidence="1" id="KW-0812">Transmembrane</keyword>
<organism evidence="3 4">
    <name type="scientific">Sphingobium soli</name>
    <dbReference type="NCBI Taxonomy" id="1591116"/>
    <lineage>
        <taxon>Bacteria</taxon>
        <taxon>Pseudomonadati</taxon>
        <taxon>Pseudomonadota</taxon>
        <taxon>Alphaproteobacteria</taxon>
        <taxon>Sphingomonadales</taxon>
        <taxon>Sphingomonadaceae</taxon>
        <taxon>Sphingobium</taxon>
    </lineage>
</organism>
<feature type="domain" description="DUF2231" evidence="2">
    <location>
        <begin position="3"/>
        <end position="113"/>
    </location>
</feature>
<feature type="transmembrane region" description="Helical" evidence="1">
    <location>
        <begin position="65"/>
        <end position="83"/>
    </location>
</feature>
<gene>
    <name evidence="3" type="ORF">LL253_14550</name>
</gene>
<keyword evidence="4" id="KW-1185">Reference proteome</keyword>
<feature type="transmembrane region" description="Helical" evidence="1">
    <location>
        <begin position="95"/>
        <end position="118"/>
    </location>
</feature>
<feature type="transmembrane region" description="Helical" evidence="1">
    <location>
        <begin position="31"/>
        <end position="53"/>
    </location>
</feature>
<proteinExistence type="predicted"/>
<dbReference type="InterPro" id="IPR019251">
    <property type="entry name" value="DUF2231_TM"/>
</dbReference>
<name>A0ABS8H9Y6_9SPHN</name>
<sequence>MAWPVAMFPAALASDITYLNSAEIQWTNFSAWLITGGLLGGGFALIWSIVALLRRKGSARSRLAIVSVLLLMMMIAGLINAFQHSRDGWSSVGTTGLILSIISSILAVAAGWIAYAAYREDRP</sequence>
<keyword evidence="1" id="KW-1133">Transmembrane helix</keyword>
<dbReference type="Proteomes" id="UP001198830">
    <property type="component" value="Unassembled WGS sequence"/>
</dbReference>
<dbReference type="Pfam" id="PF09990">
    <property type="entry name" value="DUF2231"/>
    <property type="match status" value="1"/>
</dbReference>
<comment type="caution">
    <text evidence="3">The sequence shown here is derived from an EMBL/GenBank/DDBJ whole genome shotgun (WGS) entry which is preliminary data.</text>
</comment>
<dbReference type="EMBL" id="JAJGNP010000013">
    <property type="protein sequence ID" value="MCC4233898.1"/>
    <property type="molecule type" value="Genomic_DNA"/>
</dbReference>
<evidence type="ECO:0000259" key="2">
    <source>
        <dbReference type="Pfam" id="PF09990"/>
    </source>
</evidence>
<accession>A0ABS8H9Y6</accession>
<reference evidence="3 4" key="1">
    <citation type="submission" date="2021-10" db="EMBL/GenBank/DDBJ databases">
        <title>The diversity and Nitrogen Metabolism of Culturable Nitrate-Utilizing Bacteria Within the Oxygen Minimum Zone of the Changjiang (Yangtze River)Estuary.</title>
        <authorList>
            <person name="Zhang D."/>
            <person name="Zheng J."/>
            <person name="Liu S."/>
            <person name="He W."/>
        </authorList>
    </citation>
    <scope>NUCLEOTIDE SEQUENCE [LARGE SCALE GENOMIC DNA]</scope>
    <source>
        <strain evidence="3 4">FXH275-2</strain>
    </source>
</reference>
<protein>
    <recommendedName>
        <fullName evidence="2">DUF2231 domain-containing protein</fullName>
    </recommendedName>
</protein>